<accession>A0A6G1JBZ7</accession>
<evidence type="ECO:0000256" key="1">
    <source>
        <dbReference type="SAM" id="MobiDB-lite"/>
    </source>
</evidence>
<keyword evidence="2" id="KW-1133">Transmembrane helix</keyword>
<reference evidence="3" key="1">
    <citation type="journal article" date="2020" name="Stud. Mycol.">
        <title>101 Dothideomycetes genomes: a test case for predicting lifestyles and emergence of pathogens.</title>
        <authorList>
            <person name="Haridas S."/>
            <person name="Albert R."/>
            <person name="Binder M."/>
            <person name="Bloem J."/>
            <person name="Labutti K."/>
            <person name="Salamov A."/>
            <person name="Andreopoulos B."/>
            <person name="Baker S."/>
            <person name="Barry K."/>
            <person name="Bills G."/>
            <person name="Bluhm B."/>
            <person name="Cannon C."/>
            <person name="Castanera R."/>
            <person name="Culley D."/>
            <person name="Daum C."/>
            <person name="Ezra D."/>
            <person name="Gonzalez J."/>
            <person name="Henrissat B."/>
            <person name="Kuo A."/>
            <person name="Liang C."/>
            <person name="Lipzen A."/>
            <person name="Lutzoni F."/>
            <person name="Magnuson J."/>
            <person name="Mondo S."/>
            <person name="Nolan M."/>
            <person name="Ohm R."/>
            <person name="Pangilinan J."/>
            <person name="Park H.-J."/>
            <person name="Ramirez L."/>
            <person name="Alfaro M."/>
            <person name="Sun H."/>
            <person name="Tritt A."/>
            <person name="Yoshinaga Y."/>
            <person name="Zwiers L.-H."/>
            <person name="Turgeon B."/>
            <person name="Goodwin S."/>
            <person name="Spatafora J."/>
            <person name="Crous P."/>
            <person name="Grigoriev I."/>
        </authorList>
    </citation>
    <scope>NUCLEOTIDE SEQUENCE</scope>
    <source>
        <strain evidence="3">CBS 122367</strain>
    </source>
</reference>
<gene>
    <name evidence="3" type="ORF">K458DRAFT_169482</name>
</gene>
<organism evidence="3 4">
    <name type="scientific">Lentithecium fluviatile CBS 122367</name>
    <dbReference type="NCBI Taxonomy" id="1168545"/>
    <lineage>
        <taxon>Eukaryota</taxon>
        <taxon>Fungi</taxon>
        <taxon>Dikarya</taxon>
        <taxon>Ascomycota</taxon>
        <taxon>Pezizomycotina</taxon>
        <taxon>Dothideomycetes</taxon>
        <taxon>Pleosporomycetidae</taxon>
        <taxon>Pleosporales</taxon>
        <taxon>Massarineae</taxon>
        <taxon>Lentitheciaceae</taxon>
        <taxon>Lentithecium</taxon>
    </lineage>
</organism>
<dbReference type="EMBL" id="MU005574">
    <property type="protein sequence ID" value="KAF2687741.1"/>
    <property type="molecule type" value="Genomic_DNA"/>
</dbReference>
<dbReference type="Proteomes" id="UP000799291">
    <property type="component" value="Unassembled WGS sequence"/>
</dbReference>
<dbReference type="AlphaFoldDB" id="A0A6G1JBZ7"/>
<feature type="region of interest" description="Disordered" evidence="1">
    <location>
        <begin position="761"/>
        <end position="793"/>
    </location>
</feature>
<keyword evidence="2" id="KW-0472">Membrane</keyword>
<feature type="transmembrane region" description="Helical" evidence="2">
    <location>
        <begin position="488"/>
        <end position="511"/>
    </location>
</feature>
<evidence type="ECO:0000313" key="4">
    <source>
        <dbReference type="Proteomes" id="UP000799291"/>
    </source>
</evidence>
<keyword evidence="4" id="KW-1185">Reference proteome</keyword>
<feature type="compositionally biased region" description="Basic and acidic residues" evidence="1">
    <location>
        <begin position="783"/>
        <end position="793"/>
    </location>
</feature>
<name>A0A6G1JBZ7_9PLEO</name>
<evidence type="ECO:0000256" key="2">
    <source>
        <dbReference type="SAM" id="Phobius"/>
    </source>
</evidence>
<dbReference type="OrthoDB" id="2624308at2759"/>
<keyword evidence="2" id="KW-0812">Transmembrane</keyword>
<evidence type="ECO:0000313" key="3">
    <source>
        <dbReference type="EMBL" id="KAF2687741.1"/>
    </source>
</evidence>
<evidence type="ECO:0008006" key="5">
    <source>
        <dbReference type="Google" id="ProtNLM"/>
    </source>
</evidence>
<feature type="transmembrane region" description="Helical" evidence="2">
    <location>
        <begin position="576"/>
        <end position="595"/>
    </location>
</feature>
<sequence length="793" mass="89866">MLRFREGVLDDRYISPYNGRTEELVVQTVDTIYNNSSSEGTWNRTFIRDISPWHLRLANWPESHIPYIERTEGQVTFWQNAFKAVKYVPAAIALVAVIAFPGNVEGEVRNGGRYDAFPYKFHGYSKVARNLLEERITRKRVNLGQKTQAIMTNRLLNPRKICLIDMEPSPRNPDGVKTIDYEEGMALPYLFAAYTAEQFPDWSDEHKEQMIRMAAKATRDHGLAAFWISSCCIDTSLDRRLANGKVIQEDVYRISDVIRGAEVTVILLGPPSTGNTEANNEERRLGERLRQWGSRLWTFPEVLLSTGDTIKVYNIGVPEPLIIHKNQFASLVWPDKDVSRQLIDHHQGTLKLSRLELVTIALECLFSRQHGTFLPGDHSYALMGLLRLRPQVDETDSGFQAFARLSLANDSDLLLERLSCVLPYNPDQPWHTMDDAYGASLWDIYPSCQIAGIGDDNTIIVDGARGANVRWKSFASVHVLRRWSWKRLLFRMLLHTSSMALLVGAILLWIADWIHMKERKAAGTLMSPFSALGDFEVPGFGDLGIHEVLKNLENDALDIIQDIVRIVVDADVIKSFGVIFMIWALSMAVFAPVAIRTLYGGKLWNTQPWLFGFEGYLSITQIEHLIFGDERNRLRWHPSGSPLSRHQVDDSWKGGHCEPVDPTTDPAVKTMVEAAKTSKLGDQKIFTLVDTNTMTVTMFQAARPPVCFLLLGAEGGMQRAVGCSFDWTTGILYRETVLRMETSCRDKMDLVSRARISLEKRRNPGVQQAPQRPRYKVTASSEKFARRTETESG</sequence>
<protein>
    <recommendedName>
        <fullName evidence="5">Heterokaryon incompatibility domain-containing protein</fullName>
    </recommendedName>
</protein>
<proteinExistence type="predicted"/>